<proteinExistence type="predicted"/>
<dbReference type="EMBL" id="HBGB01027307">
    <property type="protein sequence ID" value="CAD9060856.1"/>
    <property type="molecule type" value="Transcribed_RNA"/>
</dbReference>
<reference evidence="3" key="1">
    <citation type="submission" date="2021-01" db="EMBL/GenBank/DDBJ databases">
        <authorList>
            <person name="Corre E."/>
            <person name="Pelletier E."/>
            <person name="Niang G."/>
            <person name="Scheremetjew M."/>
            <person name="Finn R."/>
            <person name="Kale V."/>
            <person name="Holt S."/>
            <person name="Cochrane G."/>
            <person name="Meng A."/>
            <person name="Brown T."/>
            <person name="Cohen L."/>
        </authorList>
    </citation>
    <scope>NUCLEOTIDE SEQUENCE</scope>
    <source>
        <strain evidence="3">CCMP3346</strain>
    </source>
</reference>
<name>A0A6U4E9A3_9ALVE</name>
<evidence type="ECO:0000256" key="1">
    <source>
        <dbReference type="SAM" id="MobiDB-lite"/>
    </source>
</evidence>
<dbReference type="AlphaFoldDB" id="A0A6U4E9A3"/>
<evidence type="ECO:0000313" key="2">
    <source>
        <dbReference type="EMBL" id="CAD9060855.1"/>
    </source>
</evidence>
<accession>A0A6U4E9A3</accession>
<sequence>MSVNVLTHERMYVWAGRRYWPGMNSSRPFSGPSHVMPCHAATHRPHEVAAIHPSSTDTFHVTNQHHNQHHKTIMSIHPFSPPASQPSYHRSNGSLQGIIRDSDVRRSSRGGGILQHRMRDDWQALLDPSVTDQPDEQQSADDDGTVSEAKMLLATTRSIVQSAASNDSAFSRPPPNAAHSSCPSCRSQSTFNPRRLPDDVGAHQPVAARRRRHRNKPGMVEGLRQPRFTPAPPID</sequence>
<feature type="region of interest" description="Disordered" evidence="1">
    <location>
        <begin position="81"/>
        <end position="119"/>
    </location>
</feature>
<gene>
    <name evidence="2" type="ORF">VBRA1451_LOCUS15925</name>
    <name evidence="3" type="ORF">VBRA1451_LOCUS15926</name>
</gene>
<evidence type="ECO:0000313" key="3">
    <source>
        <dbReference type="EMBL" id="CAD9060856.1"/>
    </source>
</evidence>
<feature type="compositionally biased region" description="Polar residues" evidence="1">
    <location>
        <begin position="85"/>
        <end position="95"/>
    </location>
</feature>
<feature type="region of interest" description="Disordered" evidence="1">
    <location>
        <begin position="164"/>
        <end position="235"/>
    </location>
</feature>
<dbReference type="EMBL" id="HBGB01027306">
    <property type="protein sequence ID" value="CAD9060855.1"/>
    <property type="molecule type" value="Transcribed_RNA"/>
</dbReference>
<protein>
    <submittedName>
        <fullName evidence="3">Uncharacterized protein</fullName>
    </submittedName>
</protein>
<organism evidence="3">
    <name type="scientific">Vitrella brassicaformis</name>
    <dbReference type="NCBI Taxonomy" id="1169539"/>
    <lineage>
        <taxon>Eukaryota</taxon>
        <taxon>Sar</taxon>
        <taxon>Alveolata</taxon>
        <taxon>Colpodellida</taxon>
        <taxon>Vitrellaceae</taxon>
        <taxon>Vitrella</taxon>
    </lineage>
</organism>
<feature type="compositionally biased region" description="Polar residues" evidence="1">
    <location>
        <begin position="178"/>
        <end position="192"/>
    </location>
</feature>